<feature type="region of interest" description="Disordered" evidence="1">
    <location>
        <begin position="87"/>
        <end position="106"/>
    </location>
</feature>
<keyword evidence="3" id="KW-1185">Reference proteome</keyword>
<evidence type="ECO:0000256" key="1">
    <source>
        <dbReference type="SAM" id="MobiDB-lite"/>
    </source>
</evidence>
<sequence length="106" mass="11972">MFFHDSSWCCDSDPEHVLRKEDSGPFPAEPRVPNLRGLSIHRSKKPYLNHHMFRVTTSNQVTGSMAPGVNSCLAPPLDPEAVEFQPKLRPFPEAKDKDPQDLTQCN</sequence>
<dbReference type="AlphaFoldDB" id="A0A151MZM6"/>
<evidence type="ECO:0000313" key="2">
    <source>
        <dbReference type="EMBL" id="KYO29954.1"/>
    </source>
</evidence>
<name>A0A151MZM6_ALLMI</name>
<reference evidence="2 3" key="1">
    <citation type="journal article" date="2012" name="Genome Biol.">
        <title>Sequencing three crocodilian genomes to illuminate the evolution of archosaurs and amniotes.</title>
        <authorList>
            <person name="St John J.A."/>
            <person name="Braun E.L."/>
            <person name="Isberg S.R."/>
            <person name="Miles L.G."/>
            <person name="Chong A.Y."/>
            <person name="Gongora J."/>
            <person name="Dalzell P."/>
            <person name="Moran C."/>
            <person name="Bed'hom B."/>
            <person name="Abzhanov A."/>
            <person name="Burgess S.C."/>
            <person name="Cooksey A.M."/>
            <person name="Castoe T.A."/>
            <person name="Crawford N.G."/>
            <person name="Densmore L.D."/>
            <person name="Drew J.C."/>
            <person name="Edwards S.V."/>
            <person name="Faircloth B.C."/>
            <person name="Fujita M.K."/>
            <person name="Greenwold M.J."/>
            <person name="Hoffmann F.G."/>
            <person name="Howard J.M."/>
            <person name="Iguchi T."/>
            <person name="Janes D.E."/>
            <person name="Khan S.Y."/>
            <person name="Kohno S."/>
            <person name="de Koning A.J."/>
            <person name="Lance S.L."/>
            <person name="McCarthy F.M."/>
            <person name="McCormack J.E."/>
            <person name="Merchant M.E."/>
            <person name="Peterson D.G."/>
            <person name="Pollock D.D."/>
            <person name="Pourmand N."/>
            <person name="Raney B.J."/>
            <person name="Roessler K.A."/>
            <person name="Sanford J.R."/>
            <person name="Sawyer R.H."/>
            <person name="Schmidt C.J."/>
            <person name="Triplett E.W."/>
            <person name="Tuberville T.D."/>
            <person name="Venegas-Anaya M."/>
            <person name="Howard J.T."/>
            <person name="Jarvis E.D."/>
            <person name="Guillette L.J.Jr."/>
            <person name="Glenn T.C."/>
            <person name="Green R.E."/>
            <person name="Ray D.A."/>
        </authorList>
    </citation>
    <scope>NUCLEOTIDE SEQUENCE [LARGE SCALE GENOMIC DNA]</scope>
    <source>
        <strain evidence="2">KSC_2009_1</strain>
    </source>
</reference>
<evidence type="ECO:0000313" key="3">
    <source>
        <dbReference type="Proteomes" id="UP000050525"/>
    </source>
</evidence>
<dbReference type="Proteomes" id="UP000050525">
    <property type="component" value="Unassembled WGS sequence"/>
</dbReference>
<organism evidence="2 3">
    <name type="scientific">Alligator mississippiensis</name>
    <name type="common">American alligator</name>
    <dbReference type="NCBI Taxonomy" id="8496"/>
    <lineage>
        <taxon>Eukaryota</taxon>
        <taxon>Metazoa</taxon>
        <taxon>Chordata</taxon>
        <taxon>Craniata</taxon>
        <taxon>Vertebrata</taxon>
        <taxon>Euteleostomi</taxon>
        <taxon>Archelosauria</taxon>
        <taxon>Archosauria</taxon>
        <taxon>Crocodylia</taxon>
        <taxon>Alligatoridae</taxon>
        <taxon>Alligatorinae</taxon>
        <taxon>Alligator</taxon>
    </lineage>
</organism>
<proteinExistence type="predicted"/>
<feature type="compositionally biased region" description="Basic and acidic residues" evidence="1">
    <location>
        <begin position="90"/>
        <end position="100"/>
    </location>
</feature>
<gene>
    <name evidence="2" type="ORF">Y1Q_0018213</name>
</gene>
<accession>A0A151MZM6</accession>
<protein>
    <submittedName>
        <fullName evidence="2">Uncharacterized protein</fullName>
    </submittedName>
</protein>
<comment type="caution">
    <text evidence="2">The sequence shown here is derived from an EMBL/GenBank/DDBJ whole genome shotgun (WGS) entry which is preliminary data.</text>
</comment>
<dbReference type="EMBL" id="AKHW03004403">
    <property type="protein sequence ID" value="KYO29954.1"/>
    <property type="molecule type" value="Genomic_DNA"/>
</dbReference>